<dbReference type="Gene3D" id="3.10.620.30">
    <property type="match status" value="1"/>
</dbReference>
<dbReference type="Pfam" id="PF01841">
    <property type="entry name" value="Transglut_core"/>
    <property type="match status" value="1"/>
</dbReference>
<feature type="domain" description="Transglutaminase-like" evidence="1">
    <location>
        <begin position="403"/>
        <end position="467"/>
    </location>
</feature>
<organism evidence="2 3">
    <name type="scientific">Leptospira kobayashii</name>
    <dbReference type="NCBI Taxonomy" id="1917830"/>
    <lineage>
        <taxon>Bacteria</taxon>
        <taxon>Pseudomonadati</taxon>
        <taxon>Spirochaetota</taxon>
        <taxon>Spirochaetia</taxon>
        <taxon>Leptospirales</taxon>
        <taxon>Leptospiraceae</taxon>
        <taxon>Leptospira</taxon>
    </lineage>
</organism>
<evidence type="ECO:0000259" key="1">
    <source>
        <dbReference type="SMART" id="SM00460"/>
    </source>
</evidence>
<dbReference type="InterPro" id="IPR011044">
    <property type="entry name" value="Quino_amine_DH_bsu"/>
</dbReference>
<sequence length="553" mass="62653">MKGDYIISNPPILEEGESLDLFESVLIHKGNAYYLIRSKDKPLEILKWNLKTGEKTKIPWTGDKITGWASSKDKVYFRIKKKILEINPDTLITLGSFDWEDSNSGWHDMVIDGNKVYSHHGTKFIIFDLTTGKKIEEKTYPVTGVQRMFSWGENQVGLVSTLWGAKIQILDIGTNTVTNEYKPSISHRALMKSDSAGKGKLLVLDPVTKNFFELGLIGNKLYDLSKGIQVLENGKAIRFSPIENEVYAEVNITAVSDMTASEVSLVLPPNETYSQELTDEQFTKDSEIEYDGLGNRSVRFLVPALSAGENFEKIVYKAKMKRFKIEFDLSSLKSKLSDFRADSKFSIYTANDWFLKYDDEVVKAKRAEILGEDPDIFETLSRTQEYVSKIPYKSGKFEPAPQVISKNNGACTEHSYVTMAFLRSIGIPARLVWNYLPTESSDKIFLNHKFVEAWTDEFGWIPMEPLAGPAKIPGSTYARHVIFANLNGVYHEKISGGDRLIQFAKPFLANSKKAKLRLDFYKKGIEDAEISEVKIQSRSLQKPTNEEENVFVP</sequence>
<gene>
    <name evidence="2" type="ORF">LPTSP3_g13790</name>
</gene>
<dbReference type="SMART" id="SM00460">
    <property type="entry name" value="TGc"/>
    <property type="match status" value="1"/>
</dbReference>
<keyword evidence="3" id="KW-1185">Reference proteome</keyword>
<name>A0ABN6KFA5_9LEPT</name>
<dbReference type="InterPro" id="IPR002931">
    <property type="entry name" value="Transglutaminase-like"/>
</dbReference>
<accession>A0ABN6KFA5</accession>
<evidence type="ECO:0000313" key="2">
    <source>
        <dbReference type="EMBL" id="BDA78449.1"/>
    </source>
</evidence>
<dbReference type="SUPFAM" id="SSF50969">
    <property type="entry name" value="YVTN repeat-like/Quinoprotein amine dehydrogenase"/>
    <property type="match status" value="1"/>
</dbReference>
<proteinExistence type="predicted"/>
<dbReference type="PANTHER" id="PTHR33490">
    <property type="entry name" value="BLR5614 PROTEIN-RELATED"/>
    <property type="match status" value="1"/>
</dbReference>
<dbReference type="PANTHER" id="PTHR33490:SF6">
    <property type="entry name" value="SLL1049 PROTEIN"/>
    <property type="match status" value="1"/>
</dbReference>
<dbReference type="InterPro" id="IPR038765">
    <property type="entry name" value="Papain-like_cys_pep_sf"/>
</dbReference>
<evidence type="ECO:0000313" key="3">
    <source>
        <dbReference type="Proteomes" id="UP000245263"/>
    </source>
</evidence>
<reference evidence="2 3" key="1">
    <citation type="submission" date="2021-08" db="EMBL/GenBank/DDBJ databases">
        <title>Complete genome sequence of Leptospira kobayashii strain E30.</title>
        <authorList>
            <person name="Nakao R."/>
            <person name="Nakamura S."/>
            <person name="Masuzawa T."/>
            <person name="Koizumi N."/>
        </authorList>
    </citation>
    <scope>NUCLEOTIDE SEQUENCE [LARGE SCALE GENOMIC DNA]</scope>
    <source>
        <strain evidence="2 3">E30</strain>
    </source>
</reference>
<dbReference type="Proteomes" id="UP000245263">
    <property type="component" value="Chromosome 1"/>
</dbReference>
<protein>
    <recommendedName>
        <fullName evidence="1">Transglutaminase-like domain-containing protein</fullName>
    </recommendedName>
</protein>
<dbReference type="SUPFAM" id="SSF54001">
    <property type="entry name" value="Cysteine proteinases"/>
    <property type="match status" value="1"/>
</dbReference>
<dbReference type="EMBL" id="AP025028">
    <property type="protein sequence ID" value="BDA78449.1"/>
    <property type="molecule type" value="Genomic_DNA"/>
</dbReference>